<reference evidence="3" key="1">
    <citation type="journal article" date="2019" name="Int. J. Syst. Evol. Microbiol.">
        <title>The Global Catalogue of Microorganisms (GCM) 10K type strain sequencing project: providing services to taxonomists for standard genome sequencing and annotation.</title>
        <authorList>
            <consortium name="The Broad Institute Genomics Platform"/>
            <consortium name="The Broad Institute Genome Sequencing Center for Infectious Disease"/>
            <person name="Wu L."/>
            <person name="Ma J."/>
        </authorList>
    </citation>
    <scope>NUCLEOTIDE SEQUENCE [LARGE SCALE GENOMIC DNA]</scope>
    <source>
        <strain evidence="3">JCM 16545</strain>
    </source>
</reference>
<comment type="caution">
    <text evidence="2">The sequence shown here is derived from an EMBL/GenBank/DDBJ whole genome shotgun (WGS) entry which is preliminary data.</text>
</comment>
<dbReference type="RefSeq" id="WP_377470851.1">
    <property type="nucleotide sequence ID" value="NZ_JBHUHV010000079.1"/>
</dbReference>
<name>A0ABW4X5Y9_9BACT</name>
<gene>
    <name evidence="2" type="ORF">ACFSKU_21910</name>
</gene>
<dbReference type="Proteomes" id="UP001597369">
    <property type="component" value="Unassembled WGS sequence"/>
</dbReference>
<evidence type="ECO:0000313" key="3">
    <source>
        <dbReference type="Proteomes" id="UP001597369"/>
    </source>
</evidence>
<feature type="non-terminal residue" evidence="2">
    <location>
        <position position="1"/>
    </location>
</feature>
<feature type="region of interest" description="Disordered" evidence="1">
    <location>
        <begin position="30"/>
        <end position="55"/>
    </location>
</feature>
<dbReference type="EMBL" id="JBHUHV010000079">
    <property type="protein sequence ID" value="MFD2069546.1"/>
    <property type="molecule type" value="Genomic_DNA"/>
</dbReference>
<feature type="compositionally biased region" description="Low complexity" evidence="1">
    <location>
        <begin position="46"/>
        <end position="55"/>
    </location>
</feature>
<organism evidence="2 3">
    <name type="scientific">Pontibacter silvestris</name>
    <dbReference type="NCBI Taxonomy" id="2305183"/>
    <lineage>
        <taxon>Bacteria</taxon>
        <taxon>Pseudomonadati</taxon>
        <taxon>Bacteroidota</taxon>
        <taxon>Cytophagia</taxon>
        <taxon>Cytophagales</taxon>
        <taxon>Hymenobacteraceae</taxon>
        <taxon>Pontibacter</taxon>
    </lineage>
</organism>
<proteinExistence type="predicted"/>
<evidence type="ECO:0000256" key="1">
    <source>
        <dbReference type="SAM" id="MobiDB-lite"/>
    </source>
</evidence>
<evidence type="ECO:0000313" key="2">
    <source>
        <dbReference type="EMBL" id="MFD2069546.1"/>
    </source>
</evidence>
<sequence>DAGLGGRAAGVGRSLPAGAVQRCLCGGGVARGAQRGSRQAGGGCAGHADPGAGDPEPAACARAAGYLHRCR</sequence>
<keyword evidence="3" id="KW-1185">Reference proteome</keyword>
<protein>
    <submittedName>
        <fullName evidence="2">Uncharacterized protein</fullName>
    </submittedName>
</protein>
<accession>A0ABW4X5Y9</accession>